<dbReference type="EMBL" id="CP047290">
    <property type="protein sequence ID" value="QUS37031.1"/>
    <property type="molecule type" value="Genomic_DNA"/>
</dbReference>
<keyword evidence="3" id="KW-1185">Reference proteome</keyword>
<gene>
    <name evidence="2" type="ORF">GR316_11605</name>
</gene>
<dbReference type="GO" id="GO:0016491">
    <property type="term" value="F:oxidoreductase activity"/>
    <property type="evidence" value="ECO:0007669"/>
    <property type="project" value="InterPro"/>
</dbReference>
<dbReference type="GO" id="GO:0016209">
    <property type="term" value="F:antioxidant activity"/>
    <property type="evidence" value="ECO:0007669"/>
    <property type="project" value="InterPro"/>
</dbReference>
<dbReference type="InterPro" id="IPR000866">
    <property type="entry name" value="AhpC/TSA"/>
</dbReference>
<protein>
    <submittedName>
        <fullName evidence="2">Redoxin domain-containing protein</fullName>
    </submittedName>
</protein>
<dbReference type="InterPro" id="IPR013766">
    <property type="entry name" value="Thioredoxin_domain"/>
</dbReference>
<dbReference type="SUPFAM" id="SSF52833">
    <property type="entry name" value="Thioredoxin-like"/>
    <property type="match status" value="1"/>
</dbReference>
<organism evidence="2 3">
    <name type="scientific">Falsirhodobacter algicola</name>
    <dbReference type="NCBI Taxonomy" id="2692330"/>
    <lineage>
        <taxon>Bacteria</taxon>
        <taxon>Pseudomonadati</taxon>
        <taxon>Pseudomonadota</taxon>
        <taxon>Alphaproteobacteria</taxon>
        <taxon>Rhodobacterales</taxon>
        <taxon>Paracoccaceae</taxon>
        <taxon>Falsirhodobacter</taxon>
    </lineage>
</organism>
<dbReference type="Proteomes" id="UP000679284">
    <property type="component" value="Plasmid unnamed1"/>
</dbReference>
<reference evidence="2" key="1">
    <citation type="submission" date="2020-01" db="EMBL/GenBank/DDBJ databases">
        <authorList>
            <person name="Yang Y."/>
            <person name="Kwon Y.M."/>
        </authorList>
    </citation>
    <scope>NUCLEOTIDE SEQUENCE</scope>
    <source>
        <strain evidence="2">PG104</strain>
        <plasmid evidence="2">unnamed1</plasmid>
    </source>
</reference>
<dbReference type="RefSeq" id="WP_211785310.1">
    <property type="nucleotide sequence ID" value="NZ_CP047290.1"/>
</dbReference>
<name>A0A8J8SM46_9RHOB</name>
<dbReference type="KEGG" id="fap:GR316_11605"/>
<evidence type="ECO:0000259" key="1">
    <source>
        <dbReference type="PROSITE" id="PS51352"/>
    </source>
</evidence>
<proteinExistence type="predicted"/>
<geneLocation type="plasmid" evidence="2 3">
    <name>unnamed1</name>
</geneLocation>
<dbReference type="Pfam" id="PF00578">
    <property type="entry name" value="AhpC-TSA"/>
    <property type="match status" value="1"/>
</dbReference>
<accession>A0A8J8SM46</accession>
<feature type="domain" description="Thioredoxin" evidence="1">
    <location>
        <begin position="6"/>
        <end position="164"/>
    </location>
</feature>
<evidence type="ECO:0000313" key="3">
    <source>
        <dbReference type="Proteomes" id="UP000679284"/>
    </source>
</evidence>
<evidence type="ECO:0000313" key="2">
    <source>
        <dbReference type="EMBL" id="QUS37031.1"/>
    </source>
</evidence>
<dbReference type="PROSITE" id="PS51352">
    <property type="entry name" value="THIOREDOXIN_2"/>
    <property type="match status" value="1"/>
</dbReference>
<dbReference type="InterPro" id="IPR036249">
    <property type="entry name" value="Thioredoxin-like_sf"/>
</dbReference>
<sequence length="173" mass="19177">MPHTAPMPDSAAPAIDARTADGAAFELPVAPEGSLSLVFFYRGIHCPKCKDQIEELARREEELRAAGLIVSAVSMDDDERFARQQKEWDLGALKIGHAQTEESARAWGLYISDKAKDAEPTRFAEPAIYVLKPDNRIYALFVQNTPFARPQIDDLIQGLGFVMKNDYPVRGTA</sequence>
<dbReference type="AlphaFoldDB" id="A0A8J8SM46"/>
<dbReference type="Gene3D" id="3.40.30.10">
    <property type="entry name" value="Glutaredoxin"/>
    <property type="match status" value="1"/>
</dbReference>
<keyword evidence="2" id="KW-0614">Plasmid</keyword>